<accession>A0A3N4HVC5</accession>
<name>A0A3N4HVC5_ASCIM</name>
<evidence type="ECO:0000313" key="1">
    <source>
        <dbReference type="EMBL" id="RPA73604.1"/>
    </source>
</evidence>
<evidence type="ECO:0000313" key="2">
    <source>
        <dbReference type="Proteomes" id="UP000275078"/>
    </source>
</evidence>
<protein>
    <submittedName>
        <fullName evidence="1">Uncharacterized protein</fullName>
    </submittedName>
</protein>
<keyword evidence="2" id="KW-1185">Reference proteome</keyword>
<proteinExistence type="predicted"/>
<dbReference type="EMBL" id="ML119815">
    <property type="protein sequence ID" value="RPA73604.1"/>
    <property type="molecule type" value="Genomic_DNA"/>
</dbReference>
<reference evidence="1 2" key="1">
    <citation type="journal article" date="2018" name="Nat. Ecol. Evol.">
        <title>Pezizomycetes genomes reveal the molecular basis of ectomycorrhizal truffle lifestyle.</title>
        <authorList>
            <person name="Murat C."/>
            <person name="Payen T."/>
            <person name="Noel B."/>
            <person name="Kuo A."/>
            <person name="Morin E."/>
            <person name="Chen J."/>
            <person name="Kohler A."/>
            <person name="Krizsan K."/>
            <person name="Balestrini R."/>
            <person name="Da Silva C."/>
            <person name="Montanini B."/>
            <person name="Hainaut M."/>
            <person name="Levati E."/>
            <person name="Barry K.W."/>
            <person name="Belfiori B."/>
            <person name="Cichocki N."/>
            <person name="Clum A."/>
            <person name="Dockter R.B."/>
            <person name="Fauchery L."/>
            <person name="Guy J."/>
            <person name="Iotti M."/>
            <person name="Le Tacon F."/>
            <person name="Lindquist E.A."/>
            <person name="Lipzen A."/>
            <person name="Malagnac F."/>
            <person name="Mello A."/>
            <person name="Molinier V."/>
            <person name="Miyauchi S."/>
            <person name="Poulain J."/>
            <person name="Riccioni C."/>
            <person name="Rubini A."/>
            <person name="Sitrit Y."/>
            <person name="Splivallo R."/>
            <person name="Traeger S."/>
            <person name="Wang M."/>
            <person name="Zifcakova L."/>
            <person name="Wipf D."/>
            <person name="Zambonelli A."/>
            <person name="Paolocci F."/>
            <person name="Nowrousian M."/>
            <person name="Ottonello S."/>
            <person name="Baldrian P."/>
            <person name="Spatafora J.W."/>
            <person name="Henrissat B."/>
            <person name="Nagy L.G."/>
            <person name="Aury J.M."/>
            <person name="Wincker P."/>
            <person name="Grigoriev I.V."/>
            <person name="Bonfante P."/>
            <person name="Martin F.M."/>
        </authorList>
    </citation>
    <scope>NUCLEOTIDE SEQUENCE [LARGE SCALE GENOMIC DNA]</scope>
    <source>
        <strain evidence="1 2">RN42</strain>
    </source>
</reference>
<gene>
    <name evidence="1" type="ORF">BJ508DRAFT_48262</name>
</gene>
<dbReference type="Proteomes" id="UP000275078">
    <property type="component" value="Unassembled WGS sequence"/>
</dbReference>
<organism evidence="1 2">
    <name type="scientific">Ascobolus immersus RN42</name>
    <dbReference type="NCBI Taxonomy" id="1160509"/>
    <lineage>
        <taxon>Eukaryota</taxon>
        <taxon>Fungi</taxon>
        <taxon>Dikarya</taxon>
        <taxon>Ascomycota</taxon>
        <taxon>Pezizomycotina</taxon>
        <taxon>Pezizomycetes</taxon>
        <taxon>Pezizales</taxon>
        <taxon>Ascobolaceae</taxon>
        <taxon>Ascobolus</taxon>
    </lineage>
</organism>
<dbReference type="AlphaFoldDB" id="A0A3N4HVC5"/>
<sequence>MERKIVNRSEEDWRQAAFVVQQSMVSRVQDTTLDVFSLDPGRELLKLVVTEAGGSDTLNICLLRLAKSVLKEKQENPYQFPIRWSGYSEDVESILRVTVMRHGLAFSAVLGYAPFYCSLGVLVKTITENMLFTHTPHEGQLLLAHPLGPDGSYFRFMSSWLPQELPSRAPIIEQVQKARLAREYSHRNQLDIATRHLDFGFDNCYNSTLVVYSDEHSLRQNHGFPSSVFHKHQSLSEMLGSVTEAANLALLDATIALAKGKEELSKLSILVTANVSRRAGRRYEQELYHGRSIGRIGRQERGTFGLFLGTEEQIRASGLRFVLPTVTQHQTQPPIEKTNDQAQPAMDAPTRLMSFIPTASSLSTPENASAVPFLTAGHVAPAACELQAPGGFETALELKSQWIRKADSFRSEAEVSRILAQVTRIGTSLESRIGTSSRGYRKDWSLCVSTVEKCANNGFEGEPADRIMNALVDNPDFSEAELLETLSGSEDALPGDRVAKDGATTAITSGRMNGDTLQVWKYLENSTEPTQRTLALPIVSIR</sequence>